<accession>A0A2R3MQE2</accession>
<dbReference type="Proteomes" id="UP000295600">
    <property type="component" value="Unassembled WGS sequence"/>
</dbReference>
<proteinExistence type="predicted"/>
<protein>
    <submittedName>
        <fullName evidence="1">Uncharacterized protein</fullName>
    </submittedName>
</protein>
<evidence type="ECO:0000313" key="1">
    <source>
        <dbReference type="EMBL" id="TCO93236.1"/>
    </source>
</evidence>
<dbReference type="EMBL" id="SLXB01000007">
    <property type="protein sequence ID" value="TCO93236.1"/>
    <property type="molecule type" value="Genomic_DNA"/>
</dbReference>
<dbReference type="GeneID" id="94547738"/>
<evidence type="ECO:0000313" key="2">
    <source>
        <dbReference type="Proteomes" id="UP000295600"/>
    </source>
</evidence>
<reference evidence="1 2" key="1">
    <citation type="submission" date="2019-03" db="EMBL/GenBank/DDBJ databases">
        <title>Genomic Encyclopedia of Type Strains, Phase IV (KMG-IV): sequencing the most valuable type-strain genomes for metagenomic binning, comparative biology and taxonomic classification.</title>
        <authorList>
            <person name="Goeker M."/>
        </authorList>
    </citation>
    <scope>NUCLEOTIDE SEQUENCE [LARGE SCALE GENOMIC DNA]</scope>
    <source>
        <strain evidence="1 2">DSM 23917</strain>
    </source>
</reference>
<dbReference type="KEGG" id="bhf:C3V43_04655"/>
<comment type="caution">
    <text evidence="1">The sequence shown here is derived from an EMBL/GenBank/DDBJ whole genome shotgun (WGS) entry which is preliminary data.</text>
</comment>
<dbReference type="PROSITE" id="PS51257">
    <property type="entry name" value="PROKAR_LIPOPROTEIN"/>
    <property type="match status" value="1"/>
</dbReference>
<dbReference type="AlphaFoldDB" id="A0A2R3MQE2"/>
<name>A0A2R3MQE2_9BACE</name>
<organism evidence="1 2">
    <name type="scientific">Prevotella heparinolytica</name>
    <dbReference type="NCBI Taxonomy" id="28113"/>
    <lineage>
        <taxon>Bacteria</taxon>
        <taxon>Pseudomonadati</taxon>
        <taxon>Bacteroidota</taxon>
        <taxon>Bacteroidia</taxon>
        <taxon>Bacteroidales</taxon>
        <taxon>Bacteroidaceae</taxon>
        <taxon>Bacteroides</taxon>
    </lineage>
</organism>
<gene>
    <name evidence="1" type="ORF">EV202_10745</name>
</gene>
<dbReference type="RefSeq" id="WP_106068793.1">
    <property type="nucleotide sequence ID" value="NZ_CP027234.1"/>
</dbReference>
<sequence>MRFLSYVKICLLCVLAVSLTACEDDQEMVDAALIGRSWTGYVGMQDEHGERVLSTFYFGADGFGEELQRYYDGEVYGQFRFQWWWEDDYSRNLVLDYGRVGGISYMNNVRIGDTRLRGVFYFSKESSGFNFTLDMDY</sequence>